<reference evidence="1 2" key="1">
    <citation type="submission" date="2018-05" db="EMBL/GenBank/DDBJ databases">
        <title>The Hungate 1000. A catalogue of reference genomes from the rumen microbiome.</title>
        <authorList>
            <person name="Kelly W."/>
        </authorList>
    </citation>
    <scope>NUCLEOTIDE SEQUENCE [LARGE SCALE GENOMIC DNA]</scope>
    <source>
        <strain evidence="1 2">NLAE-zl-C242</strain>
    </source>
</reference>
<evidence type="ECO:0000313" key="1">
    <source>
        <dbReference type="EMBL" id="PWJ29795.1"/>
    </source>
</evidence>
<comment type="caution">
    <text evidence="1">The sequence shown here is derived from an EMBL/GenBank/DDBJ whole genome shotgun (WGS) entry which is preliminary data.</text>
</comment>
<organism evidence="1 2">
    <name type="scientific">Faecalicatena orotica</name>
    <dbReference type="NCBI Taxonomy" id="1544"/>
    <lineage>
        <taxon>Bacteria</taxon>
        <taxon>Bacillati</taxon>
        <taxon>Bacillota</taxon>
        <taxon>Clostridia</taxon>
        <taxon>Lachnospirales</taxon>
        <taxon>Lachnospiraceae</taxon>
        <taxon>Faecalicatena</taxon>
    </lineage>
</organism>
<evidence type="ECO:0000313" key="2">
    <source>
        <dbReference type="Proteomes" id="UP000245845"/>
    </source>
</evidence>
<name>A0A2Y9BC90_9FIRM</name>
<dbReference type="InterPro" id="IPR036388">
    <property type="entry name" value="WH-like_DNA-bd_sf"/>
</dbReference>
<dbReference type="EMBL" id="QGDL01000005">
    <property type="protein sequence ID" value="PWJ29795.1"/>
    <property type="molecule type" value="Genomic_DNA"/>
</dbReference>
<gene>
    <name evidence="1" type="ORF">A8806_10597</name>
</gene>
<sequence>MANEDKKNFNAMLMKDNGMPKIQIITDEATIKKYGGEKMYFAPPRTYDEIMKKVPYGKIITVGEIRSYLAKNHEADFTDPITAGIFVSIAAWASYQRTEDETPYWRTLKANGELNPKYPGGIEAQKEKLEAEGHTVIQRGRKNIKYYVQDYEEAMFEIL</sequence>
<dbReference type="Gene3D" id="1.10.10.10">
    <property type="entry name" value="Winged helix-like DNA-binding domain superfamily/Winged helix DNA-binding domain"/>
    <property type="match status" value="1"/>
</dbReference>
<dbReference type="Proteomes" id="UP000245845">
    <property type="component" value="Unassembled WGS sequence"/>
</dbReference>
<accession>A0A2Y9BC90</accession>
<dbReference type="AlphaFoldDB" id="A0A2Y9BC90"/>
<protein>
    <submittedName>
        <fullName evidence="1">Alkylated DNA nucleotide flippase Atl1</fullName>
    </submittedName>
</protein>
<keyword evidence="2" id="KW-1185">Reference proteome</keyword>
<dbReference type="OrthoDB" id="1796440at2"/>
<proteinExistence type="predicted"/>
<dbReference type="RefSeq" id="WP_109730934.1">
    <property type="nucleotide sequence ID" value="NZ_BAAACK010000018.1"/>
</dbReference>